<name>A0A1M6UJ54_9FLAO</name>
<organism evidence="1 2">
    <name type="scientific">Epilithonimonas mollis</name>
    <dbReference type="NCBI Taxonomy" id="216903"/>
    <lineage>
        <taxon>Bacteria</taxon>
        <taxon>Pseudomonadati</taxon>
        <taxon>Bacteroidota</taxon>
        <taxon>Flavobacteriia</taxon>
        <taxon>Flavobacteriales</taxon>
        <taxon>Weeksellaceae</taxon>
        <taxon>Chryseobacterium group</taxon>
        <taxon>Epilithonimonas</taxon>
    </lineage>
</organism>
<protein>
    <submittedName>
        <fullName evidence="1">Uncharacterized protein</fullName>
    </submittedName>
</protein>
<evidence type="ECO:0000313" key="1">
    <source>
        <dbReference type="EMBL" id="SHK69265.1"/>
    </source>
</evidence>
<dbReference type="RefSeq" id="WP_175546218.1">
    <property type="nucleotide sequence ID" value="NZ_FRAM01000005.1"/>
</dbReference>
<dbReference type="STRING" id="216903.SAMN05444371_3323"/>
<dbReference type="AlphaFoldDB" id="A0A1M6UJ54"/>
<dbReference type="EMBL" id="FRAM01000005">
    <property type="protein sequence ID" value="SHK69265.1"/>
    <property type="molecule type" value="Genomic_DNA"/>
</dbReference>
<dbReference type="Proteomes" id="UP000184498">
    <property type="component" value="Unassembled WGS sequence"/>
</dbReference>
<sequence length="46" mass="5204">MKKQPKNVGINPIGTDAKNKARQDAFDVLAIAKKQNRPVIFLRKNQ</sequence>
<gene>
    <name evidence="1" type="ORF">SAMN05444371_3323</name>
</gene>
<accession>A0A1M6UJ54</accession>
<evidence type="ECO:0000313" key="2">
    <source>
        <dbReference type="Proteomes" id="UP000184498"/>
    </source>
</evidence>
<reference evidence="2" key="1">
    <citation type="submission" date="2016-11" db="EMBL/GenBank/DDBJ databases">
        <authorList>
            <person name="Varghese N."/>
            <person name="Submissions S."/>
        </authorList>
    </citation>
    <scope>NUCLEOTIDE SEQUENCE [LARGE SCALE GENOMIC DNA]</scope>
    <source>
        <strain evidence="2">DSM 18016</strain>
    </source>
</reference>
<proteinExistence type="predicted"/>
<keyword evidence="2" id="KW-1185">Reference proteome</keyword>